<evidence type="ECO:0000256" key="2">
    <source>
        <dbReference type="ARBA" id="ARBA00022723"/>
    </source>
</evidence>
<dbReference type="CDD" id="cd00067">
    <property type="entry name" value="GAL4"/>
    <property type="match status" value="1"/>
</dbReference>
<evidence type="ECO:0000313" key="5">
    <source>
        <dbReference type="EMBL" id="KIM99937.1"/>
    </source>
</evidence>
<protein>
    <recommendedName>
        <fullName evidence="4">Zn(2)-C6 fungal-type domain-containing protein</fullName>
    </recommendedName>
</protein>
<dbReference type="Pfam" id="PF00172">
    <property type="entry name" value="Zn_clus"/>
    <property type="match status" value="1"/>
</dbReference>
<proteinExistence type="predicted"/>
<reference evidence="5 6" key="1">
    <citation type="submission" date="2014-04" db="EMBL/GenBank/DDBJ databases">
        <authorList>
            <consortium name="DOE Joint Genome Institute"/>
            <person name="Kuo A."/>
            <person name="Martino E."/>
            <person name="Perotto S."/>
            <person name="Kohler A."/>
            <person name="Nagy L.G."/>
            <person name="Floudas D."/>
            <person name="Copeland A."/>
            <person name="Barry K.W."/>
            <person name="Cichocki N."/>
            <person name="Veneault-Fourrey C."/>
            <person name="LaButti K."/>
            <person name="Lindquist E.A."/>
            <person name="Lipzen A."/>
            <person name="Lundell T."/>
            <person name="Morin E."/>
            <person name="Murat C."/>
            <person name="Sun H."/>
            <person name="Tunlid A."/>
            <person name="Henrissat B."/>
            <person name="Grigoriev I.V."/>
            <person name="Hibbett D.S."/>
            <person name="Martin F."/>
            <person name="Nordberg H.P."/>
            <person name="Cantor M.N."/>
            <person name="Hua S.X."/>
        </authorList>
    </citation>
    <scope>NUCLEOTIDE SEQUENCE [LARGE SCALE GENOMIC DNA]</scope>
    <source>
        <strain evidence="5 6">Zn</strain>
    </source>
</reference>
<dbReference type="EMBL" id="KN832878">
    <property type="protein sequence ID" value="KIM99937.1"/>
    <property type="molecule type" value="Genomic_DNA"/>
</dbReference>
<dbReference type="AlphaFoldDB" id="A0A0C3DDA5"/>
<dbReference type="Pfam" id="PF04082">
    <property type="entry name" value="Fungal_trans"/>
    <property type="match status" value="1"/>
</dbReference>
<comment type="subcellular location">
    <subcellularLocation>
        <location evidence="1">Nucleus</location>
    </subcellularLocation>
</comment>
<evidence type="ECO:0000313" key="6">
    <source>
        <dbReference type="Proteomes" id="UP000054321"/>
    </source>
</evidence>
<dbReference type="PROSITE" id="PS00463">
    <property type="entry name" value="ZN2_CY6_FUNGAL_1"/>
    <property type="match status" value="1"/>
</dbReference>
<dbReference type="Proteomes" id="UP000054321">
    <property type="component" value="Unassembled WGS sequence"/>
</dbReference>
<keyword evidence="3" id="KW-0539">Nucleus</keyword>
<dbReference type="InterPro" id="IPR007219">
    <property type="entry name" value="XnlR_reg_dom"/>
</dbReference>
<dbReference type="HOGENOM" id="CLU_013987_2_0_1"/>
<feature type="domain" description="Zn(2)-C6 fungal-type" evidence="4">
    <location>
        <begin position="14"/>
        <end position="45"/>
    </location>
</feature>
<keyword evidence="2" id="KW-0479">Metal-binding</keyword>
<dbReference type="PROSITE" id="PS50048">
    <property type="entry name" value="ZN2_CY6_FUNGAL_2"/>
    <property type="match status" value="1"/>
</dbReference>
<name>A0A0C3DDA5_OIDMZ</name>
<dbReference type="InParanoid" id="A0A0C3DDA5"/>
<dbReference type="GO" id="GO:0008270">
    <property type="term" value="F:zinc ion binding"/>
    <property type="evidence" value="ECO:0007669"/>
    <property type="project" value="InterPro"/>
</dbReference>
<dbReference type="InterPro" id="IPR001138">
    <property type="entry name" value="Zn2Cys6_DnaBD"/>
</dbReference>
<keyword evidence="6" id="KW-1185">Reference proteome</keyword>
<dbReference type="STRING" id="913774.A0A0C3DDA5"/>
<sequence>MADPVRSSQRAPLSCVHCSRRKVRCNKQIPCDECKRRGLTSGCTREKVKINGQIIETGSSVPSISYEDLQTENDRLKAILAGSANNPSTPSDDESFSLENSVDFEHYLFEKLSERTQNVSVVSTHEVEFPPRELSEHLLLQGSLWTSWIHFALHHPTFEEEHRRFWNECETAEQRVHFDPHWLAVYFSFLSAMLVFSDKVNTTRQTVIENTDTSAMLRKWFDTAIFYLYKADFLRKHDFRTVQAIAILGIVFNNVGEFNLHVTLWSSAVRIAQALKMDKEAVLAVKTPIERELSRRVWWTLVICEWSLPAPKDDDEIVSSGIISKRPLSHPRPIHYHLFMIRAAKIYHHFRSLLKIGRWTRSSIVSLVQRTDDELAQIAFELPSYLKFEYKPSARSQINEAEFPWLSWQRNNIALVQLHLRVSVNKILQNVWTDNVTFQRARSICLNSSTAIISLVLDSGIPREKLKSW</sequence>
<dbReference type="OrthoDB" id="1747771at2759"/>
<dbReference type="GO" id="GO:0000981">
    <property type="term" value="F:DNA-binding transcription factor activity, RNA polymerase II-specific"/>
    <property type="evidence" value="ECO:0007669"/>
    <property type="project" value="InterPro"/>
</dbReference>
<dbReference type="PANTHER" id="PTHR31001">
    <property type="entry name" value="UNCHARACTERIZED TRANSCRIPTIONAL REGULATORY PROTEIN"/>
    <property type="match status" value="1"/>
</dbReference>
<dbReference type="Gene3D" id="4.10.240.10">
    <property type="entry name" value="Zn(2)-C6 fungal-type DNA-binding domain"/>
    <property type="match status" value="1"/>
</dbReference>
<dbReference type="SUPFAM" id="SSF57701">
    <property type="entry name" value="Zn2/Cys6 DNA-binding domain"/>
    <property type="match status" value="1"/>
</dbReference>
<dbReference type="GO" id="GO:0005634">
    <property type="term" value="C:nucleus"/>
    <property type="evidence" value="ECO:0007669"/>
    <property type="project" value="UniProtKB-SubCell"/>
</dbReference>
<evidence type="ECO:0000259" key="4">
    <source>
        <dbReference type="PROSITE" id="PS50048"/>
    </source>
</evidence>
<dbReference type="InterPro" id="IPR036864">
    <property type="entry name" value="Zn2-C6_fun-type_DNA-bd_sf"/>
</dbReference>
<reference evidence="6" key="2">
    <citation type="submission" date="2015-01" db="EMBL/GenBank/DDBJ databases">
        <title>Evolutionary Origins and Diversification of the Mycorrhizal Mutualists.</title>
        <authorList>
            <consortium name="DOE Joint Genome Institute"/>
            <consortium name="Mycorrhizal Genomics Consortium"/>
            <person name="Kohler A."/>
            <person name="Kuo A."/>
            <person name="Nagy L.G."/>
            <person name="Floudas D."/>
            <person name="Copeland A."/>
            <person name="Barry K.W."/>
            <person name="Cichocki N."/>
            <person name="Veneault-Fourrey C."/>
            <person name="LaButti K."/>
            <person name="Lindquist E.A."/>
            <person name="Lipzen A."/>
            <person name="Lundell T."/>
            <person name="Morin E."/>
            <person name="Murat C."/>
            <person name="Riley R."/>
            <person name="Ohm R."/>
            <person name="Sun H."/>
            <person name="Tunlid A."/>
            <person name="Henrissat B."/>
            <person name="Grigoriev I.V."/>
            <person name="Hibbett D.S."/>
            <person name="Martin F."/>
        </authorList>
    </citation>
    <scope>NUCLEOTIDE SEQUENCE [LARGE SCALE GENOMIC DNA]</scope>
    <source>
        <strain evidence="6">Zn</strain>
    </source>
</reference>
<gene>
    <name evidence="5" type="ORF">OIDMADRAFT_126140</name>
</gene>
<dbReference type="SMART" id="SM00066">
    <property type="entry name" value="GAL4"/>
    <property type="match status" value="1"/>
</dbReference>
<dbReference type="InterPro" id="IPR050613">
    <property type="entry name" value="Sec_Metabolite_Reg"/>
</dbReference>
<dbReference type="CDD" id="cd12148">
    <property type="entry name" value="fungal_TF_MHR"/>
    <property type="match status" value="1"/>
</dbReference>
<dbReference type="PANTHER" id="PTHR31001:SF76">
    <property type="entry name" value="ZN(2)-C6 FUNGAL-TYPE DOMAIN-CONTAINING PROTEIN"/>
    <property type="match status" value="1"/>
</dbReference>
<accession>A0A0C3DDA5</accession>
<organism evidence="5 6">
    <name type="scientific">Oidiodendron maius (strain Zn)</name>
    <dbReference type="NCBI Taxonomy" id="913774"/>
    <lineage>
        <taxon>Eukaryota</taxon>
        <taxon>Fungi</taxon>
        <taxon>Dikarya</taxon>
        <taxon>Ascomycota</taxon>
        <taxon>Pezizomycotina</taxon>
        <taxon>Leotiomycetes</taxon>
        <taxon>Leotiomycetes incertae sedis</taxon>
        <taxon>Myxotrichaceae</taxon>
        <taxon>Oidiodendron</taxon>
    </lineage>
</organism>
<evidence type="ECO:0000256" key="1">
    <source>
        <dbReference type="ARBA" id="ARBA00004123"/>
    </source>
</evidence>
<evidence type="ECO:0000256" key="3">
    <source>
        <dbReference type="ARBA" id="ARBA00023242"/>
    </source>
</evidence>